<evidence type="ECO:0000256" key="1">
    <source>
        <dbReference type="SAM" id="MobiDB-lite"/>
    </source>
</evidence>
<sequence>MLRLGEGSSRVTSPDDTGRPFLNALPNASVSHWLAESHTGGPSSQRTSLSACGFRSLAPPGGVFAQERTADEETEGLCSEVVKSKRGIELASCVTAGGVTHYSRGWQRRVKDDQGSFQAEGSKKMGRDGSQVPGSKLKVSHV</sequence>
<reference evidence="2" key="1">
    <citation type="journal article" date="2020" name="Microb. Genom.">
        <title>Genetic diversity of clinical and environmental Mucorales isolates obtained from an investigation of mucormycosis cases among solid organ transplant recipients.</title>
        <authorList>
            <person name="Nguyen M.H."/>
            <person name="Kaul D."/>
            <person name="Muto C."/>
            <person name="Cheng S.J."/>
            <person name="Richter R.A."/>
            <person name="Bruno V.M."/>
            <person name="Liu G."/>
            <person name="Beyhan S."/>
            <person name="Sundermann A.J."/>
            <person name="Mounaud S."/>
            <person name="Pasculle A.W."/>
            <person name="Nierman W.C."/>
            <person name="Driscoll E."/>
            <person name="Cumbie R."/>
            <person name="Clancy C.J."/>
            <person name="Dupont C.L."/>
        </authorList>
    </citation>
    <scope>NUCLEOTIDE SEQUENCE</scope>
    <source>
        <strain evidence="2">GL16</strain>
    </source>
</reference>
<evidence type="ECO:0000313" key="3">
    <source>
        <dbReference type="Proteomes" id="UP000717996"/>
    </source>
</evidence>
<dbReference type="AlphaFoldDB" id="A0A9P7CBQ8"/>
<feature type="region of interest" description="Disordered" evidence="1">
    <location>
        <begin position="1"/>
        <end position="24"/>
    </location>
</feature>
<comment type="caution">
    <text evidence="2">The sequence shown here is derived from an EMBL/GenBank/DDBJ whole genome shotgun (WGS) entry which is preliminary data.</text>
</comment>
<gene>
    <name evidence="2" type="ORF">G6F51_005923</name>
</gene>
<evidence type="ECO:0000313" key="2">
    <source>
        <dbReference type="EMBL" id="KAG1544668.1"/>
    </source>
</evidence>
<organism evidence="2 3">
    <name type="scientific">Rhizopus oryzae</name>
    <name type="common">Mucormycosis agent</name>
    <name type="synonym">Rhizopus arrhizus var. delemar</name>
    <dbReference type="NCBI Taxonomy" id="64495"/>
    <lineage>
        <taxon>Eukaryota</taxon>
        <taxon>Fungi</taxon>
        <taxon>Fungi incertae sedis</taxon>
        <taxon>Mucoromycota</taxon>
        <taxon>Mucoromycotina</taxon>
        <taxon>Mucoromycetes</taxon>
        <taxon>Mucorales</taxon>
        <taxon>Mucorineae</taxon>
        <taxon>Rhizopodaceae</taxon>
        <taxon>Rhizopus</taxon>
    </lineage>
</organism>
<name>A0A9P7CBQ8_RHIOR</name>
<dbReference type="Proteomes" id="UP000717996">
    <property type="component" value="Unassembled WGS sequence"/>
</dbReference>
<accession>A0A9P7CBQ8</accession>
<proteinExistence type="predicted"/>
<feature type="region of interest" description="Disordered" evidence="1">
    <location>
        <begin position="107"/>
        <end position="142"/>
    </location>
</feature>
<dbReference type="EMBL" id="JAANIT010000764">
    <property type="protein sequence ID" value="KAG1544668.1"/>
    <property type="molecule type" value="Genomic_DNA"/>
</dbReference>
<protein>
    <submittedName>
        <fullName evidence="2">Uncharacterized protein</fullName>
    </submittedName>
</protein>